<dbReference type="Pfam" id="PF00176">
    <property type="entry name" value="SNF2-rel_dom"/>
    <property type="match status" value="1"/>
</dbReference>
<accession>A0A914Y6L9</accession>
<evidence type="ECO:0000313" key="2">
    <source>
        <dbReference type="Proteomes" id="UP000887577"/>
    </source>
</evidence>
<dbReference type="InterPro" id="IPR050496">
    <property type="entry name" value="SNF2_RAD54_helicase_repair"/>
</dbReference>
<keyword evidence="2" id="KW-1185">Reference proteome</keyword>
<dbReference type="WBParaSite" id="PSU_v2.g14902.t1">
    <property type="protein sequence ID" value="PSU_v2.g14902.t1"/>
    <property type="gene ID" value="PSU_v2.g14902"/>
</dbReference>
<feature type="domain" description="SNF2 N-terminal" evidence="1">
    <location>
        <begin position="2"/>
        <end position="121"/>
    </location>
</feature>
<dbReference type="InterPro" id="IPR038718">
    <property type="entry name" value="SNF2-like_sf"/>
</dbReference>
<dbReference type="PANTHER" id="PTHR45629:SF7">
    <property type="entry name" value="DNA EXCISION REPAIR PROTEIN ERCC-6-RELATED"/>
    <property type="match status" value="1"/>
</dbReference>
<dbReference type="InterPro" id="IPR000330">
    <property type="entry name" value="SNF2_N"/>
</dbReference>
<evidence type="ECO:0000313" key="3">
    <source>
        <dbReference type="WBParaSite" id="PSU_v2.g14902.t1"/>
    </source>
</evidence>
<name>A0A914Y6L9_9BILA</name>
<dbReference type="Gene3D" id="3.40.50.300">
    <property type="entry name" value="P-loop containing nucleotide triphosphate hydrolases"/>
    <property type="match status" value="1"/>
</dbReference>
<reference evidence="3" key="1">
    <citation type="submission" date="2022-11" db="UniProtKB">
        <authorList>
            <consortium name="WormBaseParasite"/>
        </authorList>
    </citation>
    <scope>IDENTIFICATION</scope>
</reference>
<sequence>MDLYQLINFASPGIFGTAETFRKKYSKFIEIGNNVDASIEERRGKAMVCHEIYQNSSAVIHRRNIEIIKEDLPKKEEFIVKCCLQDFQVQLYKAFLRALPTEKRSELSANHQLNRICCHPNVVGNYLRGKSNDTEDLSWYDNSIKKFKEKIVRNDVDHGSKVKLLIEVIRQCEELGEKL</sequence>
<dbReference type="InterPro" id="IPR027417">
    <property type="entry name" value="P-loop_NTPase"/>
</dbReference>
<dbReference type="GO" id="GO:0005524">
    <property type="term" value="F:ATP binding"/>
    <property type="evidence" value="ECO:0007669"/>
    <property type="project" value="InterPro"/>
</dbReference>
<protein>
    <submittedName>
        <fullName evidence="3">SNF2 N-terminal domain-containing protein</fullName>
    </submittedName>
</protein>
<dbReference type="PANTHER" id="PTHR45629">
    <property type="entry name" value="SNF2/RAD54 FAMILY MEMBER"/>
    <property type="match status" value="1"/>
</dbReference>
<evidence type="ECO:0000259" key="1">
    <source>
        <dbReference type="Pfam" id="PF00176"/>
    </source>
</evidence>
<dbReference type="Proteomes" id="UP000887577">
    <property type="component" value="Unplaced"/>
</dbReference>
<dbReference type="AlphaFoldDB" id="A0A914Y6L9"/>
<organism evidence="2 3">
    <name type="scientific">Panagrolaimus superbus</name>
    <dbReference type="NCBI Taxonomy" id="310955"/>
    <lineage>
        <taxon>Eukaryota</taxon>
        <taxon>Metazoa</taxon>
        <taxon>Ecdysozoa</taxon>
        <taxon>Nematoda</taxon>
        <taxon>Chromadorea</taxon>
        <taxon>Rhabditida</taxon>
        <taxon>Tylenchina</taxon>
        <taxon>Panagrolaimomorpha</taxon>
        <taxon>Panagrolaimoidea</taxon>
        <taxon>Panagrolaimidae</taxon>
        <taxon>Panagrolaimus</taxon>
    </lineage>
</organism>
<proteinExistence type="predicted"/>
<dbReference type="Gene3D" id="3.40.50.10810">
    <property type="entry name" value="Tandem AAA-ATPase domain"/>
    <property type="match status" value="1"/>
</dbReference>